<reference evidence="1 2" key="1">
    <citation type="submission" date="2017-08" db="EMBL/GenBank/DDBJ databases">
        <title>Genomes of Fischerella (Mastigocladus) sp. strains.</title>
        <authorList>
            <person name="Miller S.R."/>
        </authorList>
    </citation>
    <scope>NUCLEOTIDE SEQUENCE [LARGE SCALE GENOMIC DNA]</scope>
    <source>
        <strain evidence="1 2">CCMEE 5323</strain>
    </source>
</reference>
<protein>
    <submittedName>
        <fullName evidence="1">Uncharacterized protein</fullName>
    </submittedName>
</protein>
<dbReference type="Proteomes" id="UP000235036">
    <property type="component" value="Unassembled WGS sequence"/>
</dbReference>
<evidence type="ECO:0000313" key="1">
    <source>
        <dbReference type="EMBL" id="PLZ92786.1"/>
    </source>
</evidence>
<dbReference type="RefSeq" id="WP_102204927.1">
    <property type="nucleotide sequence ID" value="NZ_CAWNVR010000125.1"/>
</dbReference>
<comment type="caution">
    <text evidence="1">The sequence shown here is derived from an EMBL/GenBank/DDBJ whole genome shotgun (WGS) entry which is preliminary data.</text>
</comment>
<dbReference type="AlphaFoldDB" id="A0A2N6K6W4"/>
<keyword evidence="2" id="KW-1185">Reference proteome</keyword>
<sequence>MVQSMPKESNELNEVDKLLVQLLVILIGSWQETGFGRIEIQSEKIKHDRIAVTILGSTHYRYVISDEDLKKWWRVGEKLNQNTIESRTTE</sequence>
<name>A0A2N6K6W4_FISMU</name>
<accession>A0A2N6K6W4</accession>
<proteinExistence type="predicted"/>
<gene>
    <name evidence="1" type="ORF">CEN44_05000</name>
</gene>
<organism evidence="1 2">
    <name type="scientific">Fischerella muscicola CCMEE 5323</name>
    <dbReference type="NCBI Taxonomy" id="2019572"/>
    <lineage>
        <taxon>Bacteria</taxon>
        <taxon>Bacillati</taxon>
        <taxon>Cyanobacteriota</taxon>
        <taxon>Cyanophyceae</taxon>
        <taxon>Nostocales</taxon>
        <taxon>Hapalosiphonaceae</taxon>
        <taxon>Fischerella</taxon>
    </lineage>
</organism>
<evidence type="ECO:0000313" key="2">
    <source>
        <dbReference type="Proteomes" id="UP000235036"/>
    </source>
</evidence>
<dbReference type="EMBL" id="NRQW01000101">
    <property type="protein sequence ID" value="PLZ92786.1"/>
    <property type="molecule type" value="Genomic_DNA"/>
</dbReference>